<sequence length="312" mass="35472">DDNMIVLIIVLSVLLTAVLIGLIVPYYIVFYSPHRNADEIETEPFLDDMDMFNEIKAQARKLSEIPCSRVQTRAYDGVRLSGRYYHKSDDAPLCICFHGYRGSSVLHFSIIGQFLQDEGYNVLLVDQRAHFGSGGHTIAYGIRERRDVLSWIEYANGRFGKDKPIYLFGISMGAATVVMAADLALPDNVRLICADCPYSSPRDIIFYVAKRWYKCPRLLWALIRVSALVYGHLIIPRNLTAANAVRNTDKPVLLIHGEADCFVPNEMSEEIRLANPECVERHTFPDAVHGVSYFYDPERYIAILRDFIKRNG</sequence>
<dbReference type="GO" id="GO:0016787">
    <property type="term" value="F:hydrolase activity"/>
    <property type="evidence" value="ECO:0007669"/>
    <property type="project" value="UniProtKB-KW"/>
</dbReference>
<keyword evidence="1" id="KW-1133">Transmembrane helix</keyword>
<feature type="domain" description="AB hydrolase-1" evidence="2">
    <location>
        <begin position="95"/>
        <end position="197"/>
    </location>
</feature>
<proteinExistence type="predicted"/>
<evidence type="ECO:0000259" key="2">
    <source>
        <dbReference type="Pfam" id="PF00561"/>
    </source>
</evidence>
<keyword evidence="4" id="KW-1185">Reference proteome</keyword>
<reference evidence="3" key="1">
    <citation type="submission" date="2021-01" db="EMBL/GenBank/DDBJ databases">
        <title>Genome public.</title>
        <authorList>
            <person name="Liu C."/>
            <person name="Sun Q."/>
        </authorList>
    </citation>
    <scope>NUCLEOTIDE SEQUENCE</scope>
    <source>
        <strain evidence="3">M6</strain>
    </source>
</reference>
<dbReference type="AlphaFoldDB" id="A0A934TY60"/>
<feature type="transmembrane region" description="Helical" evidence="1">
    <location>
        <begin position="6"/>
        <end position="29"/>
    </location>
</feature>
<dbReference type="EMBL" id="JAEQMG010000016">
    <property type="protein sequence ID" value="MBK6087251.1"/>
    <property type="molecule type" value="Genomic_DNA"/>
</dbReference>
<organism evidence="3 4">
    <name type="scientific">Ruminococcus difficilis</name>
    <dbReference type="NCBI Taxonomy" id="2763069"/>
    <lineage>
        <taxon>Bacteria</taxon>
        <taxon>Bacillati</taxon>
        <taxon>Bacillota</taxon>
        <taxon>Clostridia</taxon>
        <taxon>Eubacteriales</taxon>
        <taxon>Oscillospiraceae</taxon>
        <taxon>Ruminococcus</taxon>
    </lineage>
</organism>
<keyword evidence="3" id="KW-0378">Hydrolase</keyword>
<accession>A0A934TY60</accession>
<keyword evidence="1" id="KW-0812">Transmembrane</keyword>
<dbReference type="Proteomes" id="UP000633365">
    <property type="component" value="Unassembled WGS sequence"/>
</dbReference>
<dbReference type="PANTHER" id="PTHR12277">
    <property type="entry name" value="ALPHA/BETA HYDROLASE DOMAIN-CONTAINING PROTEIN"/>
    <property type="match status" value="1"/>
</dbReference>
<keyword evidence="1" id="KW-0472">Membrane</keyword>
<dbReference type="SUPFAM" id="SSF53474">
    <property type="entry name" value="alpha/beta-Hydrolases"/>
    <property type="match status" value="1"/>
</dbReference>
<dbReference type="InterPro" id="IPR029058">
    <property type="entry name" value="AB_hydrolase_fold"/>
</dbReference>
<evidence type="ECO:0000313" key="4">
    <source>
        <dbReference type="Proteomes" id="UP000633365"/>
    </source>
</evidence>
<gene>
    <name evidence="3" type="ORF">JKK62_01020</name>
</gene>
<dbReference type="InterPro" id="IPR000073">
    <property type="entry name" value="AB_hydrolase_1"/>
</dbReference>
<dbReference type="Pfam" id="PF00561">
    <property type="entry name" value="Abhydrolase_1"/>
    <property type="match status" value="1"/>
</dbReference>
<evidence type="ECO:0000256" key="1">
    <source>
        <dbReference type="SAM" id="Phobius"/>
    </source>
</evidence>
<feature type="non-terminal residue" evidence="3">
    <location>
        <position position="1"/>
    </location>
</feature>
<dbReference type="Gene3D" id="3.40.50.1820">
    <property type="entry name" value="alpha/beta hydrolase"/>
    <property type="match status" value="1"/>
</dbReference>
<evidence type="ECO:0000313" key="3">
    <source>
        <dbReference type="EMBL" id="MBK6087251.1"/>
    </source>
</evidence>
<name>A0A934TY60_9FIRM</name>
<dbReference type="RefSeq" id="WP_201426569.1">
    <property type="nucleotide sequence ID" value="NZ_JAEQMG010000016.1"/>
</dbReference>
<protein>
    <submittedName>
        <fullName evidence="3">Alpha/beta hydrolase</fullName>
    </submittedName>
</protein>
<comment type="caution">
    <text evidence="3">The sequence shown here is derived from an EMBL/GenBank/DDBJ whole genome shotgun (WGS) entry which is preliminary data.</text>
</comment>